<feature type="binding site" evidence="3">
    <location>
        <position position="91"/>
    </location>
    <ligand>
        <name>Mg(2+)</name>
        <dbReference type="ChEBI" id="CHEBI:18420"/>
        <label>1</label>
    </ligand>
</feature>
<dbReference type="Pfam" id="PF03747">
    <property type="entry name" value="ADP_ribosyl_GH"/>
    <property type="match status" value="1"/>
</dbReference>
<dbReference type="AlphaFoldDB" id="A0A1G2LPB6"/>
<evidence type="ECO:0000313" key="5">
    <source>
        <dbReference type="Proteomes" id="UP000177171"/>
    </source>
</evidence>
<dbReference type="PANTHER" id="PTHR16222">
    <property type="entry name" value="ADP-RIBOSYLGLYCOHYDROLASE"/>
    <property type="match status" value="1"/>
</dbReference>
<feature type="binding site" evidence="3">
    <location>
        <position position="324"/>
    </location>
    <ligand>
        <name>Mg(2+)</name>
        <dbReference type="ChEBI" id="CHEBI:18420"/>
        <label>1</label>
    </ligand>
</feature>
<feature type="binding site" evidence="3">
    <location>
        <position position="92"/>
    </location>
    <ligand>
        <name>Mg(2+)</name>
        <dbReference type="ChEBI" id="CHEBI:18420"/>
        <label>1</label>
    </ligand>
</feature>
<dbReference type="InterPro" id="IPR036705">
    <property type="entry name" value="Ribosyl_crysJ1_sf"/>
</dbReference>
<reference evidence="4 5" key="1">
    <citation type="journal article" date="2016" name="Nat. Commun.">
        <title>Thousands of microbial genomes shed light on interconnected biogeochemical processes in an aquifer system.</title>
        <authorList>
            <person name="Anantharaman K."/>
            <person name="Brown C.T."/>
            <person name="Hug L.A."/>
            <person name="Sharon I."/>
            <person name="Castelle C.J."/>
            <person name="Probst A.J."/>
            <person name="Thomas B.C."/>
            <person name="Singh A."/>
            <person name="Wilkins M.J."/>
            <person name="Karaoz U."/>
            <person name="Brodie E.L."/>
            <person name="Williams K.H."/>
            <person name="Hubbard S.S."/>
            <person name="Banfield J.F."/>
        </authorList>
    </citation>
    <scope>NUCLEOTIDE SEQUENCE [LARGE SCALE GENOMIC DNA]</scope>
</reference>
<comment type="similarity">
    <text evidence="1">Belongs to the ADP-ribosylglycohydrolase family.</text>
</comment>
<dbReference type="SUPFAM" id="SSF101478">
    <property type="entry name" value="ADP-ribosylglycohydrolase"/>
    <property type="match status" value="1"/>
</dbReference>
<evidence type="ECO:0008006" key="6">
    <source>
        <dbReference type="Google" id="ProtNLM"/>
    </source>
</evidence>
<proteinExistence type="inferred from homology"/>
<dbReference type="Proteomes" id="UP000177171">
    <property type="component" value="Unassembled WGS sequence"/>
</dbReference>
<feature type="binding site" evidence="3">
    <location>
        <position position="327"/>
    </location>
    <ligand>
        <name>Mg(2+)</name>
        <dbReference type="ChEBI" id="CHEBI:18420"/>
        <label>1</label>
    </ligand>
</feature>
<dbReference type="Gene3D" id="1.10.4080.10">
    <property type="entry name" value="ADP-ribosylation/Crystallin J1"/>
    <property type="match status" value="1"/>
</dbReference>
<keyword evidence="3" id="KW-0479">Metal-binding</keyword>
<evidence type="ECO:0000256" key="3">
    <source>
        <dbReference type="PIRSR" id="PIRSR605502-1"/>
    </source>
</evidence>
<dbReference type="InterPro" id="IPR005502">
    <property type="entry name" value="Ribosyl_crysJ1"/>
</dbReference>
<keyword evidence="3" id="KW-0460">Magnesium</keyword>
<dbReference type="InterPro" id="IPR050792">
    <property type="entry name" value="ADP-ribosylglycohydrolase"/>
</dbReference>
<protein>
    <recommendedName>
        <fullName evidence="6">ADP-ribosylglycohydrolase</fullName>
    </recommendedName>
</protein>
<evidence type="ECO:0000313" key="4">
    <source>
        <dbReference type="EMBL" id="OHA12682.1"/>
    </source>
</evidence>
<comment type="cofactor">
    <cofactor evidence="3">
        <name>Mg(2+)</name>
        <dbReference type="ChEBI" id="CHEBI:18420"/>
    </cofactor>
    <text evidence="3">Binds 2 magnesium ions per subunit.</text>
</comment>
<comment type="caution">
    <text evidence="4">The sequence shown here is derived from an EMBL/GenBank/DDBJ whole genome shotgun (WGS) entry which is preliminary data.</text>
</comment>
<name>A0A1G2LPB6_9BACT</name>
<evidence type="ECO:0000256" key="1">
    <source>
        <dbReference type="ARBA" id="ARBA00010702"/>
    </source>
</evidence>
<feature type="binding site" evidence="3">
    <location>
        <position position="93"/>
    </location>
    <ligand>
        <name>Mg(2+)</name>
        <dbReference type="ChEBI" id="CHEBI:18420"/>
        <label>1</label>
    </ligand>
</feature>
<feature type="binding site" evidence="3">
    <location>
        <position position="326"/>
    </location>
    <ligand>
        <name>Mg(2+)</name>
        <dbReference type="ChEBI" id="CHEBI:18420"/>
        <label>1</label>
    </ligand>
</feature>
<keyword evidence="2" id="KW-0378">Hydrolase</keyword>
<accession>A0A1G2LPB6</accession>
<sequence>MTKNVEEYNLISVRYKPNWSLKMAKNAEKDNLVGIRDSVRGCLVGIAVGDALGMPSEGMTRQDILKNFGRIIGFCDSQSRFSRGLAKGQWTDDTKLTIATVGGLIESVKSNAFGNLYVVGLAMFVNYIQALEEHQKRGFGKTTRESLTARMEGNNPFDGRFPTRPGNGCAMKSAILGIFSDLGALFNKDFGEYDEEELVIMVSMLTHNDSRSVVGAMLQAHIAGLFLFGWDLRNEDNFSWIYEQAKYYEDLVIKIPYVKDGTPKISEILAKIPPLLGATDELIADVLKTGGAVYESFPTALAYAIKYQDDFRSAVLAGANAGGDTDTIAAMTGALVGTRVGLSGIPDEWKRELEDYENIVSLADKLVDAVRDLPDGE</sequence>
<organism evidence="4 5">
    <name type="scientific">Candidatus Sungbacteria bacterium RIFCSPLOWO2_12_FULL_41_11</name>
    <dbReference type="NCBI Taxonomy" id="1802286"/>
    <lineage>
        <taxon>Bacteria</taxon>
        <taxon>Candidatus Sungiibacteriota</taxon>
    </lineage>
</organism>
<dbReference type="GO" id="GO:0016787">
    <property type="term" value="F:hydrolase activity"/>
    <property type="evidence" value="ECO:0007669"/>
    <property type="project" value="UniProtKB-KW"/>
</dbReference>
<gene>
    <name evidence="4" type="ORF">A3G49_00205</name>
</gene>
<dbReference type="PANTHER" id="PTHR16222:SF24">
    <property type="entry name" value="ADP-RIBOSYLHYDROLASE ARH3"/>
    <property type="match status" value="1"/>
</dbReference>
<dbReference type="GO" id="GO:0046872">
    <property type="term" value="F:metal ion binding"/>
    <property type="evidence" value="ECO:0007669"/>
    <property type="project" value="UniProtKB-KW"/>
</dbReference>
<dbReference type="EMBL" id="MHQY01000044">
    <property type="protein sequence ID" value="OHA12682.1"/>
    <property type="molecule type" value="Genomic_DNA"/>
</dbReference>
<evidence type="ECO:0000256" key="2">
    <source>
        <dbReference type="ARBA" id="ARBA00022801"/>
    </source>
</evidence>